<reference evidence="6" key="1">
    <citation type="submission" date="2019-07" db="EMBL/GenBank/DDBJ databases">
        <title>Annotation for the trematode Paragonimus miyazaki's.</title>
        <authorList>
            <person name="Choi Y.-J."/>
        </authorList>
    </citation>
    <scope>NUCLEOTIDE SEQUENCE</scope>
    <source>
        <strain evidence="6">Japan</strain>
    </source>
</reference>
<feature type="transmembrane region" description="Helical" evidence="5">
    <location>
        <begin position="845"/>
        <end position="866"/>
    </location>
</feature>
<keyword evidence="4 5" id="KW-0472">Membrane</keyword>
<evidence type="ECO:0000313" key="7">
    <source>
        <dbReference type="Proteomes" id="UP000822476"/>
    </source>
</evidence>
<keyword evidence="7" id="KW-1185">Reference proteome</keyword>
<proteinExistence type="predicted"/>
<evidence type="ECO:0008006" key="8">
    <source>
        <dbReference type="Google" id="ProtNLM"/>
    </source>
</evidence>
<evidence type="ECO:0000256" key="4">
    <source>
        <dbReference type="ARBA" id="ARBA00023136"/>
    </source>
</evidence>
<keyword evidence="3 5" id="KW-1133">Transmembrane helix</keyword>
<dbReference type="AlphaFoldDB" id="A0A8S9YYV5"/>
<dbReference type="InterPro" id="IPR024129">
    <property type="entry name" value="Sphingomy_SMPD4"/>
</dbReference>
<gene>
    <name evidence="6" type="ORF">EG68_07068</name>
</gene>
<feature type="transmembrane region" description="Helical" evidence="5">
    <location>
        <begin position="817"/>
        <end position="839"/>
    </location>
</feature>
<dbReference type="Proteomes" id="UP000822476">
    <property type="component" value="Unassembled WGS sequence"/>
</dbReference>
<evidence type="ECO:0000256" key="1">
    <source>
        <dbReference type="ARBA" id="ARBA00004167"/>
    </source>
</evidence>
<evidence type="ECO:0000256" key="2">
    <source>
        <dbReference type="ARBA" id="ARBA00022692"/>
    </source>
</evidence>
<dbReference type="GO" id="GO:0050290">
    <property type="term" value="F:sphingomyelin phosphodiesterase D activity"/>
    <property type="evidence" value="ECO:0007669"/>
    <property type="project" value="InterPro"/>
</dbReference>
<name>A0A8S9YYV5_9TREM</name>
<evidence type="ECO:0000256" key="5">
    <source>
        <dbReference type="SAM" id="Phobius"/>
    </source>
</evidence>
<comment type="subcellular location">
    <subcellularLocation>
        <location evidence="1">Membrane</location>
        <topology evidence="1">Single-pass membrane protein</topology>
    </subcellularLocation>
</comment>
<keyword evidence="2 5" id="KW-0812">Transmembrane</keyword>
<dbReference type="GO" id="GO:0046513">
    <property type="term" value="P:ceramide biosynthetic process"/>
    <property type="evidence" value="ECO:0007669"/>
    <property type="project" value="TreeGrafter"/>
</dbReference>
<dbReference type="GO" id="GO:0016020">
    <property type="term" value="C:membrane"/>
    <property type="evidence" value="ECO:0007669"/>
    <property type="project" value="UniProtKB-SubCell"/>
</dbReference>
<dbReference type="EMBL" id="JTDE01003426">
    <property type="protein sequence ID" value="KAF7256067.1"/>
    <property type="molecule type" value="Genomic_DNA"/>
</dbReference>
<protein>
    <recommendedName>
        <fullName evidence="8">Sphingomyelin phosphodiesterase 4</fullName>
    </recommendedName>
</protein>
<dbReference type="GO" id="GO:0006685">
    <property type="term" value="P:sphingomyelin catabolic process"/>
    <property type="evidence" value="ECO:0007669"/>
    <property type="project" value="TreeGrafter"/>
</dbReference>
<accession>A0A8S9YYV5</accession>
<dbReference type="Pfam" id="PF14724">
    <property type="entry name" value="mit_SMPDase"/>
    <property type="match status" value="2"/>
</dbReference>
<sequence length="876" mass="100329">MVRLLRLLRGHTFWLSKPVVIEGLPRRQKRSLSHTAWGCRGSSEDLICPAGYPKCKRLGSISIAIYEIQSAFVTIIDVIFGLSENRDGWDLFRLMDTGPSVGHYYKPTEHRGWNLQIRIPNQFTAQTYNALVLPNPNVSLVSTVTLNAFEYYIFAFLSYPLHPKRAKRLILSEFEHSVYTAVFTDYLAFYFYIDSTSLNLLDSRLQLVKAVPQTAIFQRSYFVEHNNSHNIPDFVDLQHHLPDLNFLWQTESFLQAIFEFLLSWRSSDLCSKPSNNAGGVTELPFSQGIPILPQSHAELSFKPTSCHLYLVRCFLKYFYYTAFHHTPSISFQTPYKQLLYSRVTNYHRFLCSALCLPPSDSSGLAIHHNLMSQLKQLLIFCFRHWSLDLSFEVVIETWLTSIQPWRYAQTPQPYGSCSPPLFRPAESATSTVQPIPNDTCPYSWVSFATQQYSLYVVPLLLFLQRAVRMDLRVCRNAHMLYRVAKVFSQPGLKIMLHNAEAAVLQQAIGTTQSPLGDQTDVSSDLEQTGIWGAEFADALNQLLTVISGTLSEVHAKISKTVDTNTDRGMWNRFTDFLTELFLEDENAERMNLRKCEQYLNDTVSLLQNFFAVDQSLSNDPILKSPVVGRLQWDDTAESPLLPVPKAQIDSEVQTPQRRVQFVLDSPTMHLESTSDSRFRQHSGEERAVARPVSRNRPDTMITEYGQQMLTPLGRFQILMGQRRPDVKYSGDREFLPAYTYEIPALVELFRSLSAFINVQMRSRFISWCSSPTLSGWIARHLLLPTGSHESTSHMGRGRLGSANPVQLDEPRISLRWLASYAVLGRIAILYLLAFVICGIRSPIVFSVYLLLTYATFLFLRLAYLFVRERFQLRKHV</sequence>
<dbReference type="GO" id="GO:0046475">
    <property type="term" value="P:glycerophospholipid catabolic process"/>
    <property type="evidence" value="ECO:0007669"/>
    <property type="project" value="TreeGrafter"/>
</dbReference>
<dbReference type="PANTHER" id="PTHR12988:SF6">
    <property type="entry name" value="SPHINGOMYELIN PHOSPHODIESTERASE 4"/>
    <property type="match status" value="1"/>
</dbReference>
<comment type="caution">
    <text evidence="6">The sequence shown here is derived from an EMBL/GenBank/DDBJ whole genome shotgun (WGS) entry which is preliminary data.</text>
</comment>
<evidence type="ECO:0000256" key="3">
    <source>
        <dbReference type="ARBA" id="ARBA00022989"/>
    </source>
</evidence>
<organism evidence="6 7">
    <name type="scientific">Paragonimus skrjabini miyazakii</name>
    <dbReference type="NCBI Taxonomy" id="59628"/>
    <lineage>
        <taxon>Eukaryota</taxon>
        <taxon>Metazoa</taxon>
        <taxon>Spiralia</taxon>
        <taxon>Lophotrochozoa</taxon>
        <taxon>Platyhelminthes</taxon>
        <taxon>Trematoda</taxon>
        <taxon>Digenea</taxon>
        <taxon>Plagiorchiida</taxon>
        <taxon>Troglotremata</taxon>
        <taxon>Troglotrematidae</taxon>
        <taxon>Paragonimus</taxon>
    </lineage>
</organism>
<dbReference type="OrthoDB" id="10251508at2759"/>
<dbReference type="PANTHER" id="PTHR12988">
    <property type="entry name" value="SPHINGOMYELIN PHOSPHODIESTERASE 4"/>
    <property type="match status" value="1"/>
</dbReference>
<evidence type="ECO:0000313" key="6">
    <source>
        <dbReference type="EMBL" id="KAF7256067.1"/>
    </source>
</evidence>